<evidence type="ECO:0000256" key="2">
    <source>
        <dbReference type="SAM" id="Phobius"/>
    </source>
</evidence>
<reference evidence="6" key="1">
    <citation type="journal article" date="2019" name="Int. J. Syst. Evol. Microbiol.">
        <title>The Global Catalogue of Microorganisms (GCM) 10K type strain sequencing project: providing services to taxonomists for standard genome sequencing and annotation.</title>
        <authorList>
            <consortium name="The Broad Institute Genomics Platform"/>
            <consortium name="The Broad Institute Genome Sequencing Center for Infectious Disease"/>
            <person name="Wu L."/>
            <person name="Ma J."/>
        </authorList>
    </citation>
    <scope>NUCLEOTIDE SEQUENCE [LARGE SCALE GENOMIC DNA]</scope>
    <source>
        <strain evidence="6">CCUG 53252</strain>
    </source>
</reference>
<keyword evidence="2" id="KW-0812">Transmembrane</keyword>
<keyword evidence="2" id="KW-1133">Transmembrane helix</keyword>
<sequence>MTEKHGTPSSGQETRAAGSPTIELSPIRGPFARRKPVAQRSVLGRAATGVLGLIVAVATAVTAIQWGNGAFDPTISVNAVLPANAGKVLRGSEVRYAGVAVGEVGGVDADPRETQLELDIHKDRADAIPANAVARVVPRTFFGDVAVELSAPHDAAAADGAISEGIQLAADTSPDAVQLYNIYTSMVRLMNAAKPDQVNSILDASATALRGNGDALGASVDRLAGPVHDAVGDVRALMAAVPEMRGLVDELNAASPSVRQLIRNAITLSETANEHPDGIGSLFAAAVETGDANAGLFLGREEQLVTFIDHAGALTQTLGGNTPNIRTSLESMDRFAQAGYTVMRTGHFTITAVPSFADPMPYTSADCPSYGDTPGVCGGALPPSAGGAAPSPAGQGTEGSGSGGSGDSLGAKPAAYVVDPAGNKNLAKMEKSVGGDPRRGPSPAMALMAGPIVRGTIVEVH</sequence>
<proteinExistence type="predicted"/>
<dbReference type="InterPro" id="IPR003399">
    <property type="entry name" value="Mce/MlaD"/>
</dbReference>
<evidence type="ECO:0000259" key="4">
    <source>
        <dbReference type="Pfam" id="PF11887"/>
    </source>
</evidence>
<evidence type="ECO:0000313" key="5">
    <source>
        <dbReference type="EMBL" id="MFC3849848.1"/>
    </source>
</evidence>
<evidence type="ECO:0000313" key="6">
    <source>
        <dbReference type="Proteomes" id="UP001595751"/>
    </source>
</evidence>
<accession>A0ABV7ZMU6</accession>
<feature type="transmembrane region" description="Helical" evidence="2">
    <location>
        <begin position="42"/>
        <end position="66"/>
    </location>
</feature>
<evidence type="ECO:0000259" key="3">
    <source>
        <dbReference type="Pfam" id="PF02470"/>
    </source>
</evidence>
<keyword evidence="6" id="KW-1185">Reference proteome</keyword>
<evidence type="ECO:0000256" key="1">
    <source>
        <dbReference type="SAM" id="MobiDB-lite"/>
    </source>
</evidence>
<dbReference type="PANTHER" id="PTHR33371:SF19">
    <property type="entry name" value="MCE-FAMILY PROTEIN MCE4A"/>
    <property type="match status" value="1"/>
</dbReference>
<gene>
    <name evidence="5" type="ORF">ACFORJ_06670</name>
</gene>
<organism evidence="5 6">
    <name type="scientific">Corynebacterium hansenii</name>
    <dbReference type="NCBI Taxonomy" id="394964"/>
    <lineage>
        <taxon>Bacteria</taxon>
        <taxon>Bacillati</taxon>
        <taxon>Actinomycetota</taxon>
        <taxon>Actinomycetes</taxon>
        <taxon>Mycobacteriales</taxon>
        <taxon>Corynebacteriaceae</taxon>
        <taxon>Corynebacterium</taxon>
    </lineage>
</organism>
<dbReference type="PANTHER" id="PTHR33371">
    <property type="entry name" value="INTERMEMBRANE PHOSPHOLIPID TRANSPORT SYSTEM BINDING PROTEIN MLAD-RELATED"/>
    <property type="match status" value="1"/>
</dbReference>
<feature type="domain" description="Mammalian cell entry C-terminal" evidence="4">
    <location>
        <begin position="161"/>
        <end position="354"/>
    </location>
</feature>
<feature type="compositionally biased region" description="Low complexity" evidence="1">
    <location>
        <begin position="381"/>
        <end position="395"/>
    </location>
</feature>
<dbReference type="Pfam" id="PF02470">
    <property type="entry name" value="MlaD"/>
    <property type="match status" value="1"/>
</dbReference>
<feature type="domain" description="Mce/MlaD" evidence="3">
    <location>
        <begin position="83"/>
        <end position="151"/>
    </location>
</feature>
<comment type="caution">
    <text evidence="5">The sequence shown here is derived from an EMBL/GenBank/DDBJ whole genome shotgun (WGS) entry which is preliminary data.</text>
</comment>
<feature type="region of interest" description="Disordered" evidence="1">
    <location>
        <begin position="381"/>
        <end position="446"/>
    </location>
</feature>
<feature type="compositionally biased region" description="Basic and acidic residues" evidence="1">
    <location>
        <begin position="427"/>
        <end position="439"/>
    </location>
</feature>
<dbReference type="Pfam" id="PF11887">
    <property type="entry name" value="Mce4_CUP1"/>
    <property type="match status" value="1"/>
</dbReference>
<protein>
    <submittedName>
        <fullName evidence="5">MCE family protein</fullName>
    </submittedName>
</protein>
<dbReference type="RefSeq" id="WP_290288968.1">
    <property type="nucleotide sequence ID" value="NZ_CP047211.1"/>
</dbReference>
<name>A0ABV7ZMU6_9CORY</name>
<dbReference type="Proteomes" id="UP001595751">
    <property type="component" value="Unassembled WGS sequence"/>
</dbReference>
<feature type="compositionally biased region" description="Gly residues" evidence="1">
    <location>
        <begin position="396"/>
        <end position="407"/>
    </location>
</feature>
<dbReference type="EMBL" id="JBHRZN010000002">
    <property type="protein sequence ID" value="MFC3849848.1"/>
    <property type="molecule type" value="Genomic_DNA"/>
</dbReference>
<dbReference type="InterPro" id="IPR052336">
    <property type="entry name" value="MlaD_Phospholipid_Transporter"/>
</dbReference>
<feature type="region of interest" description="Disordered" evidence="1">
    <location>
        <begin position="1"/>
        <end position="30"/>
    </location>
</feature>
<dbReference type="InterPro" id="IPR024516">
    <property type="entry name" value="Mce_C"/>
</dbReference>
<keyword evidence="2" id="KW-0472">Membrane</keyword>